<dbReference type="InterPro" id="IPR005914">
    <property type="entry name" value="Acac_CoA_synth"/>
</dbReference>
<feature type="non-terminal residue" evidence="10">
    <location>
        <position position="492"/>
    </location>
</feature>
<keyword evidence="7" id="KW-0963">Cytoplasm</keyword>
<evidence type="ECO:0000256" key="5">
    <source>
        <dbReference type="ARBA" id="ARBA00022741"/>
    </source>
</evidence>
<evidence type="ECO:0000313" key="11">
    <source>
        <dbReference type="Proteomes" id="UP000678499"/>
    </source>
</evidence>
<keyword evidence="6 7" id="KW-0067">ATP-binding</keyword>
<evidence type="ECO:0000259" key="8">
    <source>
        <dbReference type="Pfam" id="PF00501"/>
    </source>
</evidence>
<dbReference type="SUPFAM" id="SSF56801">
    <property type="entry name" value="Acetyl-CoA synthetase-like"/>
    <property type="match status" value="1"/>
</dbReference>
<proteinExistence type="inferred from homology"/>
<dbReference type="InterPro" id="IPR032387">
    <property type="entry name" value="ACAS_N"/>
</dbReference>
<dbReference type="GO" id="GO:0030729">
    <property type="term" value="F:acetoacetate-CoA ligase activity"/>
    <property type="evidence" value="ECO:0007669"/>
    <property type="project" value="UniProtKB-UniRule"/>
</dbReference>
<keyword evidence="7" id="KW-0443">Lipid metabolism</keyword>
<dbReference type="EMBL" id="OA891316">
    <property type="protein sequence ID" value="CAD7284689.1"/>
    <property type="molecule type" value="Genomic_DNA"/>
</dbReference>
<dbReference type="InterPro" id="IPR000873">
    <property type="entry name" value="AMP-dep_synth/lig_dom"/>
</dbReference>
<dbReference type="Proteomes" id="UP000678499">
    <property type="component" value="Unassembled WGS sequence"/>
</dbReference>
<evidence type="ECO:0000256" key="6">
    <source>
        <dbReference type="ARBA" id="ARBA00022840"/>
    </source>
</evidence>
<evidence type="ECO:0000256" key="3">
    <source>
        <dbReference type="ARBA" id="ARBA00015326"/>
    </source>
</evidence>
<dbReference type="Pfam" id="PF16177">
    <property type="entry name" value="ACAS_N"/>
    <property type="match status" value="1"/>
</dbReference>
<sequence length="492" mass="55226">MLNEIDLKGAPSGIRAYDLLWKPDPLSLKHAFVDEFRERINLKYRSDLQNYEDLYQWSVDQLEAFWSETWDYLDPIVSRHHDKVLTAAPMEEVPEWFQGCQLNFAENLLRFRDDRPAIISIVEGQIEGVKLTFAQLYQQVTQIASALKAVGIKKGDHVAGYLPNCSDTVAIMLGVAAVGAVWCCTSPDFGVTGTVDRLVSVAPKVLFTVEAVRYNQKVHDNLLNVEKVSKMMKFDVIVVVPFLRPEAEINIKNIPKSLFMKDFLGSHMQQTTLEFEQVPFNHPVYVLFSSGTTGRPKCLVHSVGGTLIQHLKELKMHFNLTRKDLLMFYTTAAWMMWHWEVSALALGCPIVCYDGSSFSPKETIVWDIVDHHKVTVLGLSAKMVSMMEDKGIHPRETHDLISLRAILTTGSPLSPHSYDFVYAKVKSHVMLSSITGGSDIISLFGAGCPTLPVYRGLIQCRGLGMAVECFDEQGNPVRDQPGELVCTKPFPS</sequence>
<dbReference type="GO" id="GO:0005829">
    <property type="term" value="C:cytosol"/>
    <property type="evidence" value="ECO:0007669"/>
    <property type="project" value="UniProtKB-SubCell"/>
</dbReference>
<reference evidence="10" key="1">
    <citation type="submission" date="2020-11" db="EMBL/GenBank/DDBJ databases">
        <authorList>
            <person name="Tran Van P."/>
        </authorList>
    </citation>
    <scope>NUCLEOTIDE SEQUENCE</scope>
</reference>
<dbReference type="NCBIfam" id="TIGR01217">
    <property type="entry name" value="ac_ac_CoA_syn"/>
    <property type="match status" value="1"/>
</dbReference>
<comment type="subcellular location">
    <subcellularLocation>
        <location evidence="7">Cytoplasm</location>
        <location evidence="7">Cytosol</location>
    </subcellularLocation>
</comment>
<comment type="function">
    <text evidence="7">Converts acetoacetate to acetoacetyl-CoA in the cytosol.</text>
</comment>
<evidence type="ECO:0000256" key="7">
    <source>
        <dbReference type="RuleBase" id="RU367019"/>
    </source>
</evidence>
<dbReference type="Gene3D" id="3.40.50.12780">
    <property type="entry name" value="N-terminal domain of ligase-like"/>
    <property type="match status" value="1"/>
</dbReference>
<dbReference type="InterPro" id="IPR020845">
    <property type="entry name" value="AMP-binding_CS"/>
</dbReference>
<comment type="catalytic activity">
    <reaction evidence="7">
        <text>acetoacetate + ATP + CoA = acetoacetyl-CoA + AMP + diphosphate</text>
        <dbReference type="Rhea" id="RHEA:16117"/>
        <dbReference type="ChEBI" id="CHEBI:13705"/>
        <dbReference type="ChEBI" id="CHEBI:30616"/>
        <dbReference type="ChEBI" id="CHEBI:33019"/>
        <dbReference type="ChEBI" id="CHEBI:57286"/>
        <dbReference type="ChEBI" id="CHEBI:57287"/>
        <dbReference type="ChEBI" id="CHEBI:456215"/>
        <dbReference type="EC" id="6.2.1.16"/>
    </reaction>
</comment>
<dbReference type="Pfam" id="PF00501">
    <property type="entry name" value="AMP-binding"/>
    <property type="match status" value="1"/>
</dbReference>
<dbReference type="InterPro" id="IPR042099">
    <property type="entry name" value="ANL_N_sf"/>
</dbReference>
<keyword evidence="7" id="KW-0276">Fatty acid metabolism</keyword>
<dbReference type="AlphaFoldDB" id="A0A7R9C1U5"/>
<name>A0A7R9C1U5_9CRUS</name>
<keyword evidence="11" id="KW-1185">Reference proteome</keyword>
<dbReference type="PANTHER" id="PTHR42921">
    <property type="entry name" value="ACETOACETYL-COA SYNTHETASE"/>
    <property type="match status" value="1"/>
</dbReference>
<evidence type="ECO:0000256" key="2">
    <source>
        <dbReference type="ARBA" id="ARBA00012988"/>
    </source>
</evidence>
<protein>
    <recommendedName>
        <fullName evidence="3 7">Acetoacetyl-CoA synthetase</fullName>
        <ecNumber evidence="2 7">6.2.1.16</ecNumber>
    </recommendedName>
</protein>
<dbReference type="PANTHER" id="PTHR42921:SF1">
    <property type="entry name" value="ACETOACETYL-COA SYNTHETASE"/>
    <property type="match status" value="1"/>
</dbReference>
<dbReference type="PROSITE" id="PS00455">
    <property type="entry name" value="AMP_BINDING"/>
    <property type="match status" value="1"/>
</dbReference>
<dbReference type="GO" id="GO:0006631">
    <property type="term" value="P:fatty acid metabolic process"/>
    <property type="evidence" value="ECO:0007669"/>
    <property type="project" value="UniProtKB-UniRule"/>
</dbReference>
<accession>A0A7R9C1U5</accession>
<organism evidence="10">
    <name type="scientific">Notodromas monacha</name>
    <dbReference type="NCBI Taxonomy" id="399045"/>
    <lineage>
        <taxon>Eukaryota</taxon>
        <taxon>Metazoa</taxon>
        <taxon>Ecdysozoa</taxon>
        <taxon>Arthropoda</taxon>
        <taxon>Crustacea</taxon>
        <taxon>Oligostraca</taxon>
        <taxon>Ostracoda</taxon>
        <taxon>Podocopa</taxon>
        <taxon>Podocopida</taxon>
        <taxon>Cypridocopina</taxon>
        <taxon>Cypridoidea</taxon>
        <taxon>Cyprididae</taxon>
        <taxon>Notodromas</taxon>
    </lineage>
</organism>
<evidence type="ECO:0000259" key="9">
    <source>
        <dbReference type="Pfam" id="PF16177"/>
    </source>
</evidence>
<dbReference type="EC" id="6.2.1.16" evidence="2 7"/>
<evidence type="ECO:0000256" key="1">
    <source>
        <dbReference type="ARBA" id="ARBA00006432"/>
    </source>
</evidence>
<feature type="domain" description="AMP-dependent synthetase/ligase" evidence="8">
    <location>
        <begin position="110"/>
        <end position="489"/>
    </location>
</feature>
<dbReference type="GO" id="GO:0005524">
    <property type="term" value="F:ATP binding"/>
    <property type="evidence" value="ECO:0007669"/>
    <property type="project" value="UniProtKB-UniRule"/>
</dbReference>
<keyword evidence="4 7" id="KW-0436">Ligase</keyword>
<comment type="similarity">
    <text evidence="1 7">Belongs to the ATP-dependent AMP-binding enzyme family.</text>
</comment>
<evidence type="ECO:0000256" key="4">
    <source>
        <dbReference type="ARBA" id="ARBA00022598"/>
    </source>
</evidence>
<evidence type="ECO:0000313" key="10">
    <source>
        <dbReference type="EMBL" id="CAD7284689.1"/>
    </source>
</evidence>
<dbReference type="OrthoDB" id="10253869at2759"/>
<dbReference type="EMBL" id="CAJPEX010009279">
    <property type="protein sequence ID" value="CAG0924841.1"/>
    <property type="molecule type" value="Genomic_DNA"/>
</dbReference>
<feature type="domain" description="Acetyl-coenzyme A synthetase N-terminal" evidence="9">
    <location>
        <begin position="51"/>
        <end position="107"/>
    </location>
</feature>
<keyword evidence="5 7" id="KW-0547">Nucleotide-binding</keyword>
<gene>
    <name evidence="10" type="ORF">NMOB1V02_LOCUS12294</name>
</gene>